<dbReference type="AlphaFoldDB" id="A0A016T9H2"/>
<comment type="caution">
    <text evidence="2">The sequence shown here is derived from an EMBL/GenBank/DDBJ whole genome shotgun (WGS) entry which is preliminary data.</text>
</comment>
<evidence type="ECO:0000256" key="1">
    <source>
        <dbReference type="SAM" id="MobiDB-lite"/>
    </source>
</evidence>
<feature type="region of interest" description="Disordered" evidence="1">
    <location>
        <begin position="1"/>
        <end position="20"/>
    </location>
</feature>
<name>A0A016T9H2_9BILA</name>
<proteinExistence type="predicted"/>
<protein>
    <submittedName>
        <fullName evidence="2">Uncharacterized protein</fullName>
    </submittedName>
</protein>
<reference evidence="3" key="1">
    <citation type="journal article" date="2015" name="Nat. Genet.">
        <title>The genome and transcriptome of the zoonotic hookworm Ancylostoma ceylanicum identify infection-specific gene families.</title>
        <authorList>
            <person name="Schwarz E.M."/>
            <person name="Hu Y."/>
            <person name="Antoshechkin I."/>
            <person name="Miller M.M."/>
            <person name="Sternberg P.W."/>
            <person name="Aroian R.V."/>
        </authorList>
    </citation>
    <scope>NUCLEOTIDE SEQUENCE</scope>
    <source>
        <strain evidence="3">HY135</strain>
    </source>
</reference>
<sequence>MPNISAISGQDGIGGGERTHVSLTGHTRSNLLSARIWNGVGLRRKHRFVLTSRTSLSLLVSLIFSQEEWKLS</sequence>
<gene>
    <name evidence="2" type="primary">Acey_s0123.g1136</name>
    <name evidence="2" type="ORF">Y032_0123g1136</name>
</gene>
<keyword evidence="3" id="KW-1185">Reference proteome</keyword>
<dbReference type="EMBL" id="JARK01001459">
    <property type="protein sequence ID" value="EYB99311.1"/>
    <property type="molecule type" value="Genomic_DNA"/>
</dbReference>
<evidence type="ECO:0000313" key="2">
    <source>
        <dbReference type="EMBL" id="EYB99311.1"/>
    </source>
</evidence>
<dbReference type="Proteomes" id="UP000024635">
    <property type="component" value="Unassembled WGS sequence"/>
</dbReference>
<accession>A0A016T9H2</accession>
<evidence type="ECO:0000313" key="3">
    <source>
        <dbReference type="Proteomes" id="UP000024635"/>
    </source>
</evidence>
<organism evidence="2 3">
    <name type="scientific">Ancylostoma ceylanicum</name>
    <dbReference type="NCBI Taxonomy" id="53326"/>
    <lineage>
        <taxon>Eukaryota</taxon>
        <taxon>Metazoa</taxon>
        <taxon>Ecdysozoa</taxon>
        <taxon>Nematoda</taxon>
        <taxon>Chromadorea</taxon>
        <taxon>Rhabditida</taxon>
        <taxon>Rhabditina</taxon>
        <taxon>Rhabditomorpha</taxon>
        <taxon>Strongyloidea</taxon>
        <taxon>Ancylostomatidae</taxon>
        <taxon>Ancylostomatinae</taxon>
        <taxon>Ancylostoma</taxon>
    </lineage>
</organism>